<keyword evidence="3" id="KW-1185">Reference proteome</keyword>
<dbReference type="Proteomes" id="UP000048965">
    <property type="component" value="Unassembled WGS sequence"/>
</dbReference>
<evidence type="ECO:0000313" key="2">
    <source>
        <dbReference type="EMBL" id="GAO11334.1"/>
    </source>
</evidence>
<protein>
    <submittedName>
        <fullName evidence="2">Uncharacterized protein</fullName>
    </submittedName>
</protein>
<organism evidence="2 3">
    <name type="scientific">Streptomyces lydicamycinicus</name>
    <dbReference type="NCBI Taxonomy" id="1546107"/>
    <lineage>
        <taxon>Bacteria</taxon>
        <taxon>Bacillati</taxon>
        <taxon>Actinomycetota</taxon>
        <taxon>Actinomycetes</taxon>
        <taxon>Kitasatosporales</taxon>
        <taxon>Streptomycetaceae</taxon>
        <taxon>Streptomyces</taxon>
    </lineage>
</organism>
<dbReference type="EMBL" id="BBNO01000008">
    <property type="protein sequence ID" value="GAO11334.1"/>
    <property type="molecule type" value="Genomic_DNA"/>
</dbReference>
<reference evidence="3" key="1">
    <citation type="submission" date="2014-09" db="EMBL/GenBank/DDBJ databases">
        <title>Whole genome shotgun sequence of Streptomyces sp. NBRC 110027.</title>
        <authorList>
            <person name="Komaki H."/>
            <person name="Ichikawa N."/>
            <person name="Katano-Makiyama Y."/>
            <person name="Hosoyama A."/>
            <person name="Hashimoto M."/>
            <person name="Uohara A."/>
            <person name="Kitahashi Y."/>
            <person name="Ohji S."/>
            <person name="Kimura A."/>
            <person name="Yamazoe A."/>
            <person name="Igarashi Y."/>
            <person name="Fujita N."/>
        </authorList>
    </citation>
    <scope>NUCLEOTIDE SEQUENCE [LARGE SCALE GENOMIC DNA]</scope>
    <source>
        <strain evidence="3">NBRC 110027</strain>
    </source>
</reference>
<feature type="compositionally biased region" description="Basic and acidic residues" evidence="1">
    <location>
        <begin position="73"/>
        <end position="92"/>
    </location>
</feature>
<reference evidence="2 3" key="2">
    <citation type="journal article" date="2015" name="Stand. Genomic Sci.">
        <title>Draft genome sequence of marine-derived Streptomyces sp. TP-A0598, a producer of anti-MRSA antibiotic lydicamycins.</title>
        <authorList>
            <person name="Komaki H."/>
            <person name="Ichikawa N."/>
            <person name="Hosoyama A."/>
            <person name="Fujita N."/>
            <person name="Igarashi Y."/>
        </authorList>
    </citation>
    <scope>NUCLEOTIDE SEQUENCE [LARGE SCALE GENOMIC DNA]</scope>
    <source>
        <strain evidence="2 3">NBRC 110027</strain>
    </source>
</reference>
<dbReference type="AlphaFoldDB" id="A0A0P4RCN4"/>
<accession>A0A0P4RCN4</accession>
<gene>
    <name evidence="2" type="ORF">TPA0598_08_02450</name>
</gene>
<name>A0A0P4RCN4_9ACTN</name>
<proteinExistence type="predicted"/>
<evidence type="ECO:0000256" key="1">
    <source>
        <dbReference type="SAM" id="MobiDB-lite"/>
    </source>
</evidence>
<dbReference type="RefSeq" id="WP_042159299.1">
    <property type="nucleotide sequence ID" value="NZ_BBNO01000008.1"/>
</dbReference>
<evidence type="ECO:0000313" key="3">
    <source>
        <dbReference type="Proteomes" id="UP000048965"/>
    </source>
</evidence>
<feature type="region of interest" description="Disordered" evidence="1">
    <location>
        <begin position="70"/>
        <end position="150"/>
    </location>
</feature>
<dbReference type="OrthoDB" id="4328926at2"/>
<sequence>MATVRAARGPANSGMRNRGSAVPFRLLWLAAVLISVLVAHGARAESAEGHLVNAVPVAASATADSGAWLASEHSGHCEQPEYPGHPEHHSDELCVSGLPQQSAAPTLPSPTPSADCAWQPSAPVRSGASAGARTALPPLRSATASVVQQV</sequence>
<comment type="caution">
    <text evidence="2">The sequence shown here is derived from an EMBL/GenBank/DDBJ whole genome shotgun (WGS) entry which is preliminary data.</text>
</comment>